<dbReference type="AlphaFoldDB" id="C7XX49"/>
<protein>
    <submittedName>
        <fullName evidence="1">Uncharacterized protein</fullName>
    </submittedName>
</protein>
<name>C7XX49_9LACO</name>
<dbReference type="EMBL" id="GG698805">
    <property type="protein sequence ID" value="EEU29869.1"/>
    <property type="molecule type" value="Genomic_DNA"/>
</dbReference>
<dbReference type="STRING" id="575594.HMPREF0501_01334"/>
<evidence type="ECO:0000313" key="1">
    <source>
        <dbReference type="EMBL" id="EEU29869.1"/>
    </source>
</evidence>
<dbReference type="UniPathway" id="UPA00908">
    <property type="reaction ID" value="UER00884"/>
</dbReference>
<accession>C7XX49</accession>
<evidence type="ECO:0000313" key="2">
    <source>
        <dbReference type="Proteomes" id="UP000003987"/>
    </source>
</evidence>
<reference evidence="1 2" key="1">
    <citation type="submission" date="2009-06" db="EMBL/GenBank/DDBJ databases">
        <title>The Genome Sequence of Lactobacillus coleohominis strain 101-4-CHN.</title>
        <authorList>
            <consortium name="The Broad Institute Genome Sequencing Platform"/>
            <person name="Ward D."/>
            <person name="Young S.K."/>
            <person name="Zeng Q."/>
            <person name="Koehrsen M."/>
            <person name="Alvarado L."/>
            <person name="Berlin A."/>
            <person name="Borenstein D."/>
            <person name="Chen Z."/>
            <person name="Engels R."/>
            <person name="Freedman E."/>
            <person name="Gellesch M."/>
            <person name="Goldberg J."/>
            <person name="Griggs A."/>
            <person name="Gujja S."/>
            <person name="Heiman D."/>
            <person name="Hepburn T."/>
            <person name="Howarth C."/>
            <person name="Jen D."/>
            <person name="Larson L."/>
            <person name="Lewis B."/>
            <person name="Mehta T."/>
            <person name="Park D."/>
            <person name="Pearson M."/>
            <person name="Roberts A."/>
            <person name="Saif S."/>
            <person name="Shea T."/>
            <person name="Shenoy N."/>
            <person name="Sisk P."/>
            <person name="Stolte C."/>
            <person name="Sykes S."/>
            <person name="Walk T."/>
            <person name="White J."/>
            <person name="Yandava C."/>
            <person name="Liu Y."/>
            <person name="Xu Q."/>
            <person name="Lander E."/>
            <person name="Nusbaum C."/>
            <person name="Galagan J."/>
            <person name="Birren B."/>
        </authorList>
    </citation>
    <scope>NUCLEOTIDE SEQUENCE [LARGE SCALE GENOMIC DNA]</scope>
    <source>
        <strain evidence="1 2">101-4-CHN</strain>
    </source>
</reference>
<keyword evidence="2" id="KW-1185">Reference proteome</keyword>
<sequence length="102" mass="11628">MNIYGDYEDTLNQVMEDLLAKIQQLNQQAIDLHQPKLYEHLISRIKTPASMVEKCQRKGYPVTTTSALRKCKDAIWVRIVCNSLMILTTALAFCTKQIGAQL</sequence>
<gene>
    <name evidence="1" type="ORF">HMPREF0501_01334</name>
</gene>
<dbReference type="Proteomes" id="UP000003987">
    <property type="component" value="Unassembled WGS sequence"/>
</dbReference>
<dbReference type="Gene3D" id="3.30.460.10">
    <property type="entry name" value="Beta Polymerase, domain 2"/>
    <property type="match status" value="1"/>
</dbReference>
<dbReference type="HOGENOM" id="CLU_2273734_0_0_9"/>
<dbReference type="GO" id="GO:0015970">
    <property type="term" value="P:guanosine tetraphosphate biosynthetic process"/>
    <property type="evidence" value="ECO:0007669"/>
    <property type="project" value="UniProtKB-UniPathway"/>
</dbReference>
<organism evidence="1 2">
    <name type="scientific">Limosilactobacillus coleohominis 101-4-CHN</name>
    <dbReference type="NCBI Taxonomy" id="575594"/>
    <lineage>
        <taxon>Bacteria</taxon>
        <taxon>Bacillati</taxon>
        <taxon>Bacillota</taxon>
        <taxon>Bacilli</taxon>
        <taxon>Lactobacillales</taxon>
        <taxon>Lactobacillaceae</taxon>
        <taxon>Limosilactobacillus</taxon>
    </lineage>
</organism>
<proteinExistence type="predicted"/>
<dbReference type="eggNOG" id="COG2357">
    <property type="taxonomic scope" value="Bacteria"/>
</dbReference>
<dbReference type="SUPFAM" id="SSF81301">
    <property type="entry name" value="Nucleotidyltransferase"/>
    <property type="match status" value="1"/>
</dbReference>
<dbReference type="InterPro" id="IPR043519">
    <property type="entry name" value="NT_sf"/>
</dbReference>